<evidence type="ECO:0000256" key="5">
    <source>
        <dbReference type="ARBA" id="ARBA00022723"/>
    </source>
</evidence>
<evidence type="ECO:0000313" key="11">
    <source>
        <dbReference type="EMBL" id="PKI64773.1"/>
    </source>
</evidence>
<sequence>MAPKGDGILEWTDAFIDVLLEKFTWTHTTSWKGKDWQQMNKELKEQFPGTTLGSKKLQQKLRRLRTQYMQFTELVSHTGVGWDETTNTVKASAHVWDKFIKKNSGYKSFQAKGFKHYNSLNELFRSMTVTASRRQVRRRSSNADSRLQECLDMLKCNMSRREKERNCTPPTSKRSKSVTSPEKPAAGSIEESMVVLNDLRPQLSIEEYLVASDCLSRDEQTRRMFMCLLDDTRLPWRPNNMSRAIFLVEPQRYKYSKETVSRLIKVIVRGIHSLSPTYIRRRNVDVQLEIQRCRKWYPFFKNCIGAIDGTHVSATVPSSVRGAYRDRNNKITQNVLAACSHDMMFTHVVTGWEGSAHNSRILSDAATLQTFPAPYGEQYYVVDAGYPNIPGYMAPYKDQRYHRSDFNDDTPPTTEKELFNQRHASVRNVIERCFGVLKSRFAILRSMPNYGPVCQGQITLACFVLHNFIRLNNYHDRLLAEYENAWQYYDEF</sequence>
<dbReference type="PANTHER" id="PTHR22930:SF221">
    <property type="entry name" value="NUCLEASE HARBI1"/>
    <property type="match status" value="1"/>
</dbReference>
<accession>A0A2I0K9K7</accession>
<feature type="compositionally biased region" description="Polar residues" evidence="8">
    <location>
        <begin position="168"/>
        <end position="180"/>
    </location>
</feature>
<evidence type="ECO:0000313" key="12">
    <source>
        <dbReference type="Proteomes" id="UP000233551"/>
    </source>
</evidence>
<evidence type="ECO:0000259" key="10">
    <source>
        <dbReference type="Pfam" id="PF13359"/>
    </source>
</evidence>
<dbReference type="GO" id="GO:0004518">
    <property type="term" value="F:nuclease activity"/>
    <property type="evidence" value="ECO:0007669"/>
    <property type="project" value="UniProtKB-KW"/>
</dbReference>
<organism evidence="11 12">
    <name type="scientific">Punica granatum</name>
    <name type="common">Pomegranate</name>
    <dbReference type="NCBI Taxonomy" id="22663"/>
    <lineage>
        <taxon>Eukaryota</taxon>
        <taxon>Viridiplantae</taxon>
        <taxon>Streptophyta</taxon>
        <taxon>Embryophyta</taxon>
        <taxon>Tracheophyta</taxon>
        <taxon>Spermatophyta</taxon>
        <taxon>Magnoliopsida</taxon>
        <taxon>eudicotyledons</taxon>
        <taxon>Gunneridae</taxon>
        <taxon>Pentapetalae</taxon>
        <taxon>rosids</taxon>
        <taxon>malvids</taxon>
        <taxon>Myrtales</taxon>
        <taxon>Lythraceae</taxon>
        <taxon>Punica</taxon>
    </lineage>
</organism>
<dbReference type="Pfam" id="PF12776">
    <property type="entry name" value="Myb_DNA-bind_3"/>
    <property type="match status" value="1"/>
</dbReference>
<dbReference type="AlphaFoldDB" id="A0A2I0K9K7"/>
<evidence type="ECO:0000256" key="7">
    <source>
        <dbReference type="ARBA" id="ARBA00023242"/>
    </source>
</evidence>
<comment type="cofactor">
    <cofactor evidence="1">
        <name>a divalent metal cation</name>
        <dbReference type="ChEBI" id="CHEBI:60240"/>
    </cofactor>
</comment>
<comment type="subcellular location">
    <subcellularLocation>
        <location evidence="2">Nucleus</location>
    </subcellularLocation>
</comment>
<dbReference type="InterPro" id="IPR045249">
    <property type="entry name" value="HARBI1-like"/>
</dbReference>
<gene>
    <name evidence="11" type="ORF">CRG98_014842</name>
</gene>
<keyword evidence="4" id="KW-0540">Nuclease</keyword>
<protein>
    <recommendedName>
        <fullName evidence="13">Protein ALP1-like</fullName>
    </recommendedName>
</protein>
<keyword evidence="6" id="KW-0378">Hydrolase</keyword>
<keyword evidence="7" id="KW-0539">Nucleus</keyword>
<feature type="domain" description="DDE Tnp4" evidence="10">
    <location>
        <begin position="307"/>
        <end position="467"/>
    </location>
</feature>
<dbReference type="EMBL" id="PGOL01000795">
    <property type="protein sequence ID" value="PKI64773.1"/>
    <property type="molecule type" value="Genomic_DNA"/>
</dbReference>
<evidence type="ECO:0008006" key="13">
    <source>
        <dbReference type="Google" id="ProtNLM"/>
    </source>
</evidence>
<dbReference type="GO" id="GO:0016787">
    <property type="term" value="F:hydrolase activity"/>
    <property type="evidence" value="ECO:0007669"/>
    <property type="project" value="UniProtKB-KW"/>
</dbReference>
<reference evidence="11 12" key="1">
    <citation type="submission" date="2017-11" db="EMBL/GenBank/DDBJ databases">
        <title>De-novo sequencing of pomegranate (Punica granatum L.) genome.</title>
        <authorList>
            <person name="Akparov Z."/>
            <person name="Amiraslanov A."/>
            <person name="Hajiyeva S."/>
            <person name="Abbasov M."/>
            <person name="Kaur K."/>
            <person name="Hamwieh A."/>
            <person name="Solovyev V."/>
            <person name="Salamov A."/>
            <person name="Braich B."/>
            <person name="Kosarev P."/>
            <person name="Mahmoud A."/>
            <person name="Hajiyev E."/>
            <person name="Babayeva S."/>
            <person name="Izzatullayeva V."/>
            <person name="Mammadov A."/>
            <person name="Mammadov A."/>
            <person name="Sharifova S."/>
            <person name="Ojaghi J."/>
            <person name="Eynullazada K."/>
            <person name="Bayramov B."/>
            <person name="Abdulazimova A."/>
            <person name="Shahmuradov I."/>
        </authorList>
    </citation>
    <scope>NUCLEOTIDE SEQUENCE [LARGE SCALE GENOMIC DNA]</scope>
    <source>
        <strain evidence="12">cv. AG2017</strain>
        <tissue evidence="11">Leaf</tissue>
    </source>
</reference>
<feature type="region of interest" description="Disordered" evidence="8">
    <location>
        <begin position="161"/>
        <end position="186"/>
    </location>
</feature>
<dbReference type="GO" id="GO:0046872">
    <property type="term" value="F:metal ion binding"/>
    <property type="evidence" value="ECO:0007669"/>
    <property type="project" value="UniProtKB-KW"/>
</dbReference>
<feature type="domain" description="Myb/SANT-like" evidence="9">
    <location>
        <begin position="12"/>
        <end position="99"/>
    </location>
</feature>
<evidence type="ECO:0000259" key="9">
    <source>
        <dbReference type="Pfam" id="PF12776"/>
    </source>
</evidence>
<dbReference type="Pfam" id="PF13359">
    <property type="entry name" value="DDE_Tnp_4"/>
    <property type="match status" value="1"/>
</dbReference>
<dbReference type="InterPro" id="IPR027806">
    <property type="entry name" value="HARBI1_dom"/>
</dbReference>
<evidence type="ECO:0000256" key="2">
    <source>
        <dbReference type="ARBA" id="ARBA00004123"/>
    </source>
</evidence>
<evidence type="ECO:0000256" key="1">
    <source>
        <dbReference type="ARBA" id="ARBA00001968"/>
    </source>
</evidence>
<dbReference type="STRING" id="22663.A0A2I0K9K7"/>
<dbReference type="GO" id="GO:0005634">
    <property type="term" value="C:nucleus"/>
    <property type="evidence" value="ECO:0007669"/>
    <property type="project" value="UniProtKB-SubCell"/>
</dbReference>
<evidence type="ECO:0000256" key="3">
    <source>
        <dbReference type="ARBA" id="ARBA00006958"/>
    </source>
</evidence>
<proteinExistence type="inferred from homology"/>
<comment type="similarity">
    <text evidence="3">Belongs to the HARBI1 family.</text>
</comment>
<keyword evidence="12" id="KW-1185">Reference proteome</keyword>
<dbReference type="PANTHER" id="PTHR22930">
    <property type="match status" value="1"/>
</dbReference>
<keyword evidence="5" id="KW-0479">Metal-binding</keyword>
<dbReference type="InterPro" id="IPR024752">
    <property type="entry name" value="Myb/SANT-like_dom"/>
</dbReference>
<evidence type="ECO:0000256" key="6">
    <source>
        <dbReference type="ARBA" id="ARBA00022801"/>
    </source>
</evidence>
<comment type="caution">
    <text evidence="11">The sequence shown here is derived from an EMBL/GenBank/DDBJ whole genome shotgun (WGS) entry which is preliminary data.</text>
</comment>
<evidence type="ECO:0000256" key="8">
    <source>
        <dbReference type="SAM" id="MobiDB-lite"/>
    </source>
</evidence>
<dbReference type="Proteomes" id="UP000233551">
    <property type="component" value="Unassembled WGS sequence"/>
</dbReference>
<evidence type="ECO:0000256" key="4">
    <source>
        <dbReference type="ARBA" id="ARBA00022722"/>
    </source>
</evidence>
<name>A0A2I0K9K7_PUNGR</name>